<dbReference type="EMBL" id="MPJW01000081">
    <property type="protein sequence ID" value="OLU41541.1"/>
    <property type="molecule type" value="Genomic_DNA"/>
</dbReference>
<keyword evidence="3 8" id="KW-0808">Transferase</keyword>
<dbReference type="NCBIfam" id="TIGR03534">
    <property type="entry name" value="RF_mod_PrmC"/>
    <property type="match status" value="1"/>
</dbReference>
<accession>A0A1U7NHQ2</accession>
<evidence type="ECO:0000259" key="6">
    <source>
        <dbReference type="Pfam" id="PF05175"/>
    </source>
</evidence>
<dbReference type="InterPro" id="IPR002052">
    <property type="entry name" value="DNA_methylase_N6_adenine_CS"/>
</dbReference>
<organism evidence="8 9">
    <name type="scientific">Ileibacterium valens</name>
    <dbReference type="NCBI Taxonomy" id="1862668"/>
    <lineage>
        <taxon>Bacteria</taxon>
        <taxon>Bacillati</taxon>
        <taxon>Bacillota</taxon>
        <taxon>Erysipelotrichia</taxon>
        <taxon>Erysipelotrichales</taxon>
        <taxon>Erysipelotrichaceae</taxon>
        <taxon>Ileibacterium</taxon>
    </lineage>
</organism>
<dbReference type="InterPro" id="IPR029063">
    <property type="entry name" value="SAM-dependent_MTases_sf"/>
</dbReference>
<dbReference type="OrthoDB" id="9800643at2"/>
<dbReference type="InterPro" id="IPR007848">
    <property type="entry name" value="Small_mtfrase_dom"/>
</dbReference>
<dbReference type="GO" id="GO:0102559">
    <property type="term" value="F:peptide chain release factor N(5)-glutamine methyltransferase activity"/>
    <property type="evidence" value="ECO:0007669"/>
    <property type="project" value="UniProtKB-EC"/>
</dbReference>
<evidence type="ECO:0000256" key="3">
    <source>
        <dbReference type="ARBA" id="ARBA00022679"/>
    </source>
</evidence>
<dbReference type="NCBIfam" id="TIGR00536">
    <property type="entry name" value="hemK_fam"/>
    <property type="match status" value="1"/>
</dbReference>
<dbReference type="InterPro" id="IPR004556">
    <property type="entry name" value="HemK-like"/>
</dbReference>
<reference evidence="8 9" key="1">
    <citation type="submission" date="2016-11" db="EMBL/GenBank/DDBJ databases">
        <title>Description of two novel members of the family Erysipelotrichaceae: Ileibacterium lipovorans gen. nov., sp. nov. and Dubosiella newyorkensis, gen. nov., sp. nov.</title>
        <authorList>
            <person name="Cox L.M."/>
            <person name="Sohn J."/>
            <person name="Tyrrell K.L."/>
            <person name="Citron D.M."/>
            <person name="Lawson P.A."/>
            <person name="Patel N.B."/>
            <person name="Iizumi T."/>
            <person name="Perez-Perez G.I."/>
            <person name="Goldstein E.J."/>
            <person name="Blaser M.J."/>
        </authorList>
    </citation>
    <scope>NUCLEOTIDE SEQUENCE [LARGE SCALE GENOMIC DNA]</scope>
    <source>
        <strain evidence="8 9">NYU-BL-A3</strain>
    </source>
</reference>
<evidence type="ECO:0000256" key="4">
    <source>
        <dbReference type="ARBA" id="ARBA00022691"/>
    </source>
</evidence>
<dbReference type="Pfam" id="PF05175">
    <property type="entry name" value="MTS"/>
    <property type="match status" value="1"/>
</dbReference>
<keyword evidence="9" id="KW-1185">Reference proteome</keyword>
<dbReference type="Proteomes" id="UP000186341">
    <property type="component" value="Unassembled WGS sequence"/>
</dbReference>
<sequence>MISNHQIYNEGKRRLMDAGHSDQTALLLMNEICSHYGINLYMEMDDPINPAVQIDFLEAVHEMEKGTPLAYVLGYENFYGYDFIVNENVLIPRPETEELVGLVLQLCDEYFEDQDHVSVFDVATGSGAIGVSLALEEPKMDVIASDISKEALQVAYLNNQKLNSSAIFVCGDMLEPFIERNLHCNILVCNPPYIPSEEEMEHSVVDFEPHVALFGGKDGLKFYRSLLKNAHKVLLPGSIMAFEMGYDQAKRLSQLVREYFAEAKIQVHKDMSGKDRMLSAWIKDPKSNTDSEPYSESE</sequence>
<name>A0A1U7NHQ2_9FIRM</name>
<dbReference type="Pfam" id="PF17827">
    <property type="entry name" value="PrmC_N"/>
    <property type="match status" value="1"/>
</dbReference>
<dbReference type="RefSeq" id="WP_075818281.1">
    <property type="nucleotide sequence ID" value="NZ_CAPNHH010000082.1"/>
</dbReference>
<evidence type="ECO:0000256" key="1">
    <source>
        <dbReference type="ARBA" id="ARBA00012771"/>
    </source>
</evidence>
<feature type="domain" description="Release factor glutamine methyltransferase N-terminal" evidence="7">
    <location>
        <begin position="6"/>
        <end position="74"/>
    </location>
</feature>
<gene>
    <name evidence="8" type="ORF">BO222_03210</name>
</gene>
<dbReference type="PANTHER" id="PTHR18895:SF74">
    <property type="entry name" value="MTRF1L RELEASE FACTOR GLUTAMINE METHYLTRANSFERASE"/>
    <property type="match status" value="1"/>
</dbReference>
<feature type="domain" description="Methyltransferase small" evidence="6">
    <location>
        <begin position="111"/>
        <end position="197"/>
    </location>
</feature>
<dbReference type="Gene3D" id="1.10.8.10">
    <property type="entry name" value="DNA helicase RuvA subunit, C-terminal domain"/>
    <property type="match status" value="1"/>
</dbReference>
<evidence type="ECO:0000256" key="2">
    <source>
        <dbReference type="ARBA" id="ARBA00022603"/>
    </source>
</evidence>
<dbReference type="EC" id="2.1.1.297" evidence="1"/>
<evidence type="ECO:0000259" key="7">
    <source>
        <dbReference type="Pfam" id="PF17827"/>
    </source>
</evidence>
<evidence type="ECO:0000313" key="9">
    <source>
        <dbReference type="Proteomes" id="UP000186341"/>
    </source>
</evidence>
<dbReference type="Gene3D" id="3.40.50.150">
    <property type="entry name" value="Vaccinia Virus protein VP39"/>
    <property type="match status" value="1"/>
</dbReference>
<dbReference type="InterPro" id="IPR050320">
    <property type="entry name" value="N5-glutamine_MTase"/>
</dbReference>
<comment type="caution">
    <text evidence="8">The sequence shown here is derived from an EMBL/GenBank/DDBJ whole genome shotgun (WGS) entry which is preliminary data.</text>
</comment>
<dbReference type="GO" id="GO:0032259">
    <property type="term" value="P:methylation"/>
    <property type="evidence" value="ECO:0007669"/>
    <property type="project" value="UniProtKB-KW"/>
</dbReference>
<evidence type="ECO:0000313" key="8">
    <source>
        <dbReference type="EMBL" id="OLU41541.1"/>
    </source>
</evidence>
<dbReference type="PANTHER" id="PTHR18895">
    <property type="entry name" value="HEMK METHYLTRANSFERASE"/>
    <property type="match status" value="1"/>
</dbReference>
<dbReference type="InterPro" id="IPR040758">
    <property type="entry name" value="PrmC_N"/>
</dbReference>
<evidence type="ECO:0000256" key="5">
    <source>
        <dbReference type="ARBA" id="ARBA00048391"/>
    </source>
</evidence>
<protein>
    <recommendedName>
        <fullName evidence="1">peptide chain release factor N(5)-glutamine methyltransferase</fullName>
        <ecNumber evidence="1">2.1.1.297</ecNumber>
    </recommendedName>
</protein>
<dbReference type="GeneID" id="82202234"/>
<dbReference type="SUPFAM" id="SSF53335">
    <property type="entry name" value="S-adenosyl-L-methionine-dependent methyltransferases"/>
    <property type="match status" value="1"/>
</dbReference>
<comment type="catalytic activity">
    <reaction evidence="5">
        <text>L-glutaminyl-[peptide chain release factor] + S-adenosyl-L-methionine = N(5)-methyl-L-glutaminyl-[peptide chain release factor] + S-adenosyl-L-homocysteine + H(+)</text>
        <dbReference type="Rhea" id="RHEA:42896"/>
        <dbReference type="Rhea" id="RHEA-COMP:10271"/>
        <dbReference type="Rhea" id="RHEA-COMP:10272"/>
        <dbReference type="ChEBI" id="CHEBI:15378"/>
        <dbReference type="ChEBI" id="CHEBI:30011"/>
        <dbReference type="ChEBI" id="CHEBI:57856"/>
        <dbReference type="ChEBI" id="CHEBI:59789"/>
        <dbReference type="ChEBI" id="CHEBI:61891"/>
        <dbReference type="EC" id="2.1.1.297"/>
    </reaction>
</comment>
<dbReference type="InterPro" id="IPR019874">
    <property type="entry name" value="RF_methyltr_PrmC"/>
</dbReference>
<keyword evidence="2 8" id="KW-0489">Methyltransferase</keyword>
<dbReference type="GO" id="GO:0003676">
    <property type="term" value="F:nucleic acid binding"/>
    <property type="evidence" value="ECO:0007669"/>
    <property type="project" value="InterPro"/>
</dbReference>
<dbReference type="AlphaFoldDB" id="A0A1U7NHQ2"/>
<dbReference type="CDD" id="cd02440">
    <property type="entry name" value="AdoMet_MTases"/>
    <property type="match status" value="1"/>
</dbReference>
<proteinExistence type="predicted"/>
<keyword evidence="4" id="KW-0949">S-adenosyl-L-methionine</keyword>
<dbReference type="PROSITE" id="PS00092">
    <property type="entry name" value="N6_MTASE"/>
    <property type="match status" value="1"/>
</dbReference>